<dbReference type="Pfam" id="PF21840">
    <property type="entry name" value="DUF6899"/>
    <property type="match status" value="1"/>
</dbReference>
<dbReference type="GO" id="GO:0004519">
    <property type="term" value="F:endonuclease activity"/>
    <property type="evidence" value="ECO:0007669"/>
    <property type="project" value="UniProtKB-KW"/>
</dbReference>
<dbReference type="Pfam" id="PF00961">
    <property type="entry name" value="LAGLIDADG_1"/>
    <property type="match status" value="1"/>
</dbReference>
<accession>A0A6M3L357</accession>
<dbReference type="InterPro" id="IPR027434">
    <property type="entry name" value="Homing_endonucl"/>
</dbReference>
<dbReference type="EMBL" id="MT142733">
    <property type="protein sequence ID" value="QJA87805.1"/>
    <property type="molecule type" value="Genomic_DNA"/>
</dbReference>
<dbReference type="Gene3D" id="3.10.28.10">
    <property type="entry name" value="Homing endonucleases"/>
    <property type="match status" value="1"/>
</dbReference>
<reference evidence="2" key="1">
    <citation type="submission" date="2020-03" db="EMBL/GenBank/DDBJ databases">
        <title>The deep terrestrial virosphere.</title>
        <authorList>
            <person name="Holmfeldt K."/>
            <person name="Nilsson E."/>
            <person name="Simone D."/>
            <person name="Lopez-Fernandez M."/>
            <person name="Wu X."/>
            <person name="de Brujin I."/>
            <person name="Lundin D."/>
            <person name="Andersson A."/>
            <person name="Bertilsson S."/>
            <person name="Dopson M."/>
        </authorList>
    </citation>
    <scope>NUCLEOTIDE SEQUENCE</scope>
    <source>
        <strain evidence="2">MM415B02892</strain>
    </source>
</reference>
<feature type="domain" description="Homing endonuclease LAGLIDADG" evidence="1">
    <location>
        <begin position="98"/>
        <end position="174"/>
    </location>
</feature>
<dbReference type="InterPro" id="IPR004860">
    <property type="entry name" value="LAGLIDADG_dom"/>
</dbReference>
<keyword evidence="2" id="KW-0540">Nuclease</keyword>
<dbReference type="InterPro" id="IPR054194">
    <property type="entry name" value="DUF6899"/>
</dbReference>
<evidence type="ECO:0000313" key="2">
    <source>
        <dbReference type="EMBL" id="QJA87805.1"/>
    </source>
</evidence>
<keyword evidence="2" id="KW-0378">Hydrolase</keyword>
<name>A0A6M3L357_9ZZZZ</name>
<gene>
    <name evidence="2" type="ORF">MM415B02892_0014</name>
</gene>
<keyword evidence="2" id="KW-0255">Endonuclease</keyword>
<dbReference type="AlphaFoldDB" id="A0A6M3L357"/>
<evidence type="ECO:0000259" key="1">
    <source>
        <dbReference type="Pfam" id="PF00961"/>
    </source>
</evidence>
<sequence length="251" mass="29097">MPYVKDEDRKKLDPAVEALVLVLKSSGSGEVNYSITRLLDTLYSDKNYESYNSAIGVLECVKSELWDRKIRPYEDDKIRQAGDVYDSIPTERNLAWAAGFFEGEGSFFVAYQVPRKDGSKIFHTHASLTQKDEDLLNQFRNIVGFGVICNSSKNVKAWKTTKVGEASKLLEWFRPWLSNRRIDKAENLLHEENLQILRPLSKVCLNGHEYTVENTIQYEGRKGRICRICNNNYAKMWRSKQPAGYWRKYVH</sequence>
<organism evidence="2">
    <name type="scientific">viral metagenome</name>
    <dbReference type="NCBI Taxonomy" id="1070528"/>
    <lineage>
        <taxon>unclassified sequences</taxon>
        <taxon>metagenomes</taxon>
        <taxon>organismal metagenomes</taxon>
    </lineage>
</organism>
<protein>
    <submittedName>
        <fullName evidence="2">Putative homing endonuclease</fullName>
    </submittedName>
</protein>
<proteinExistence type="predicted"/>
<dbReference type="SUPFAM" id="SSF55608">
    <property type="entry name" value="Homing endonucleases"/>
    <property type="match status" value="1"/>
</dbReference>